<organism evidence="1">
    <name type="scientific">Anguilla anguilla</name>
    <name type="common">European freshwater eel</name>
    <name type="synonym">Muraena anguilla</name>
    <dbReference type="NCBI Taxonomy" id="7936"/>
    <lineage>
        <taxon>Eukaryota</taxon>
        <taxon>Metazoa</taxon>
        <taxon>Chordata</taxon>
        <taxon>Craniata</taxon>
        <taxon>Vertebrata</taxon>
        <taxon>Euteleostomi</taxon>
        <taxon>Actinopterygii</taxon>
        <taxon>Neopterygii</taxon>
        <taxon>Teleostei</taxon>
        <taxon>Anguilliformes</taxon>
        <taxon>Anguillidae</taxon>
        <taxon>Anguilla</taxon>
    </lineage>
</organism>
<dbReference type="AlphaFoldDB" id="A0A0E9P9F3"/>
<reference evidence="1" key="1">
    <citation type="submission" date="2014-11" db="EMBL/GenBank/DDBJ databases">
        <authorList>
            <person name="Amaro Gonzalez C."/>
        </authorList>
    </citation>
    <scope>NUCLEOTIDE SEQUENCE</scope>
</reference>
<name>A0A0E9P9F3_ANGAN</name>
<evidence type="ECO:0000313" key="1">
    <source>
        <dbReference type="EMBL" id="JAH00700.1"/>
    </source>
</evidence>
<reference evidence="1" key="2">
    <citation type="journal article" date="2015" name="Fish Shellfish Immunol.">
        <title>Early steps in the European eel (Anguilla anguilla)-Vibrio vulnificus interaction in the gills: Role of the RtxA13 toxin.</title>
        <authorList>
            <person name="Callol A."/>
            <person name="Pajuelo D."/>
            <person name="Ebbesson L."/>
            <person name="Teles M."/>
            <person name="MacKenzie S."/>
            <person name="Amaro C."/>
        </authorList>
    </citation>
    <scope>NUCLEOTIDE SEQUENCE</scope>
</reference>
<protein>
    <submittedName>
        <fullName evidence="1">Uncharacterized protein</fullName>
    </submittedName>
</protein>
<dbReference type="EMBL" id="GBXM01107877">
    <property type="protein sequence ID" value="JAH00700.1"/>
    <property type="molecule type" value="Transcribed_RNA"/>
</dbReference>
<proteinExistence type="predicted"/>
<sequence length="17" mass="1985">MKGSKQQLRLLTPRESL</sequence>
<accession>A0A0E9P9F3</accession>